<organism evidence="1">
    <name type="scientific">Tanacetum cinerariifolium</name>
    <name type="common">Dalmatian daisy</name>
    <name type="synonym">Chrysanthemum cinerariifolium</name>
    <dbReference type="NCBI Taxonomy" id="118510"/>
    <lineage>
        <taxon>Eukaryota</taxon>
        <taxon>Viridiplantae</taxon>
        <taxon>Streptophyta</taxon>
        <taxon>Embryophyta</taxon>
        <taxon>Tracheophyta</taxon>
        <taxon>Spermatophyta</taxon>
        <taxon>Magnoliopsida</taxon>
        <taxon>eudicotyledons</taxon>
        <taxon>Gunneridae</taxon>
        <taxon>Pentapetalae</taxon>
        <taxon>asterids</taxon>
        <taxon>campanulids</taxon>
        <taxon>Asterales</taxon>
        <taxon>Asteraceae</taxon>
        <taxon>Asteroideae</taxon>
        <taxon>Anthemideae</taxon>
        <taxon>Anthemidinae</taxon>
        <taxon>Tanacetum</taxon>
    </lineage>
</organism>
<name>A0A699XEI6_TANCI</name>
<comment type="caution">
    <text evidence="1">The sequence shown here is derived from an EMBL/GenBank/DDBJ whole genome shotgun (WGS) entry which is preliminary data.</text>
</comment>
<feature type="non-terminal residue" evidence="1">
    <location>
        <position position="86"/>
    </location>
</feature>
<evidence type="ECO:0000313" key="1">
    <source>
        <dbReference type="EMBL" id="GFD58119.1"/>
    </source>
</evidence>
<sequence length="86" mass="9500">FQLVDTGIARRPAGFDVGFGHPFVVAPEEGQEVLRQVILVEIVQGTDDAEVERDVTPEGRLVDRDQDVTRVHVCVEKAVTEDLGEE</sequence>
<reference evidence="1" key="1">
    <citation type="journal article" date="2019" name="Sci. Rep.">
        <title>Draft genome of Tanacetum cinerariifolium, the natural source of mosquito coil.</title>
        <authorList>
            <person name="Yamashiro T."/>
            <person name="Shiraishi A."/>
            <person name="Satake H."/>
            <person name="Nakayama K."/>
        </authorList>
    </citation>
    <scope>NUCLEOTIDE SEQUENCE</scope>
</reference>
<gene>
    <name evidence="1" type="ORF">Tci_930088</name>
</gene>
<accession>A0A699XEI6</accession>
<protein>
    <submittedName>
        <fullName evidence="1">Uncharacterized protein</fullName>
    </submittedName>
</protein>
<dbReference type="AlphaFoldDB" id="A0A699XEI6"/>
<proteinExistence type="predicted"/>
<dbReference type="EMBL" id="BKCJ011848886">
    <property type="protein sequence ID" value="GFD58119.1"/>
    <property type="molecule type" value="Genomic_DNA"/>
</dbReference>
<feature type="non-terminal residue" evidence="1">
    <location>
        <position position="1"/>
    </location>
</feature>